<organism evidence="1 2">
    <name type="scientific">Leptospira fainei serovar Hurstbridge str. BUT 6</name>
    <dbReference type="NCBI Taxonomy" id="1193011"/>
    <lineage>
        <taxon>Bacteria</taxon>
        <taxon>Pseudomonadati</taxon>
        <taxon>Spirochaetota</taxon>
        <taxon>Spirochaetia</taxon>
        <taxon>Leptospirales</taxon>
        <taxon>Leptospiraceae</taxon>
        <taxon>Leptospira</taxon>
    </lineage>
</organism>
<dbReference type="STRING" id="1193011.LEP1GSC058_4071"/>
<gene>
    <name evidence="1" type="ORF">LEP1GSC058_4071</name>
</gene>
<evidence type="ECO:0000313" key="2">
    <source>
        <dbReference type="Proteomes" id="UP000014540"/>
    </source>
</evidence>
<dbReference type="AlphaFoldDB" id="S3V0H1"/>
<accession>S3V0H1</accession>
<proteinExistence type="predicted"/>
<sequence length="37" mass="4425">MKVCLRLYKTKNARSKAKLKIKNSFLVIRGLRESQRF</sequence>
<protein>
    <submittedName>
        <fullName evidence="1">Uncharacterized protein</fullName>
    </submittedName>
</protein>
<keyword evidence="2" id="KW-1185">Reference proteome</keyword>
<evidence type="ECO:0000313" key="1">
    <source>
        <dbReference type="EMBL" id="EPG74084.1"/>
    </source>
</evidence>
<dbReference type="Proteomes" id="UP000014540">
    <property type="component" value="Unassembled WGS sequence"/>
</dbReference>
<name>S3V0H1_9LEPT</name>
<reference evidence="1" key="1">
    <citation type="submission" date="2013-04" db="EMBL/GenBank/DDBJ databases">
        <authorList>
            <person name="Harkins D.M."/>
            <person name="Durkin A.S."/>
            <person name="Selengut J.D."/>
            <person name="Sanka R."/>
            <person name="DePew J."/>
            <person name="Purushe J."/>
            <person name="Ahmed A."/>
            <person name="van der Linden H."/>
            <person name="Goris M.G.A."/>
            <person name="Hartskeerl R.A."/>
            <person name="Vinetz J.M."/>
            <person name="Sutton G.G."/>
            <person name="Nelson W.C."/>
            <person name="Fouts D.E."/>
        </authorList>
    </citation>
    <scope>NUCLEOTIDE SEQUENCE [LARGE SCALE GENOMIC DNA]</scope>
    <source>
        <strain evidence="1">BUT 6</strain>
    </source>
</reference>
<dbReference type="EMBL" id="AKWZ02000010">
    <property type="protein sequence ID" value="EPG74084.1"/>
    <property type="molecule type" value="Genomic_DNA"/>
</dbReference>
<comment type="caution">
    <text evidence="1">The sequence shown here is derived from an EMBL/GenBank/DDBJ whole genome shotgun (WGS) entry which is preliminary data.</text>
</comment>